<feature type="region of interest" description="Disordered" evidence="1">
    <location>
        <begin position="133"/>
        <end position="159"/>
    </location>
</feature>
<evidence type="ECO:0000313" key="4">
    <source>
        <dbReference type="EMBL" id="MBA9004368.1"/>
    </source>
</evidence>
<feature type="domain" description="SseB protein N-terminal" evidence="2">
    <location>
        <begin position="334"/>
        <end position="436"/>
    </location>
</feature>
<feature type="compositionally biased region" description="Low complexity" evidence="1">
    <location>
        <begin position="311"/>
        <end position="326"/>
    </location>
</feature>
<evidence type="ECO:0008006" key="6">
    <source>
        <dbReference type="Google" id="ProtNLM"/>
    </source>
</evidence>
<keyword evidence="5" id="KW-1185">Reference proteome</keyword>
<feature type="compositionally biased region" description="Gly residues" evidence="1">
    <location>
        <begin position="596"/>
        <end position="605"/>
    </location>
</feature>
<sequence length="915" mass="95368">MDWNEFAQRLTRELMHLPVDAYVVVQGFDGLPYVQAMRYQSGLHAEAVSSDYLPEPLSPRQELLLSELGWLTPDGHKRRNWWCRVMLPAEPADITREQAAECRALAERMVSAFRDVYGVPSVADLCYEADRDGEHPGPLPMPGLGVPRAGQEPAPAAPAPPEWAVFAERLACELAAMQPQMGLVVSQRLQESYYVQAFRDARGVHAEAVSGQALPPHTPVFDAAQEERLAAVGWRWPGDHPNWTFDLPAGAEPDEFRRLAEMMVVALREVHLARGPDDLVYEAFIGPSYVELTELGIPPADPGRVEIRKTSPSLPAAGAGAPPGSGRHADPEIEAALVAAKSRGDQGGYLNIVLRAQLYVPVAPDGRHLTADYRDGTYILAFTSPDAMDWALGGPLMDYRRTTFAELACEWPDPAWRLAINTRLPSSAYIDTDTIRRVAEHARSGRPPASTPPMSAPTAPAHTPPGQVPGSRPGDLSTPEQTDHGNVAADPGLRTPPAADPLAERRARPGDAGTGGPSATVATDLPVAGKAARRHDTGPARRPTDGPPPGAEPGGRPTAAQTDLPVAGKAARSATAPGQAVPPTGVPGTGPQASPGGTGSGGQPTGAGKATRPTTPDPGQAVPSADLPGTGPQTSPRGTGSGGQSMTPVAGKAARSTADRGQAVPSADLPGTGPQASPGGTGGGRPATPGAGEGARSAAADLGRGVSSADLPDGGGRSVASAADLPVAGKAVRRGGAEPARAGGGGAAVELEHGPAGGLGGETSVPVGYAEAPQIEVEAVRPLRDGEVVQKVVRPDHVAHYLDGGYDWVAGAVNRLQDVSGLRTPEQVVRALGLERPGSPFSAGDDEVHVIRWPLIRPALVRAVPGTVVPTFRIGSRRLPHGAEMFRLDRAGTETFLAVYDADLRAWLRTAEVDG</sequence>
<reference evidence="4 5" key="1">
    <citation type="submission" date="2020-08" db="EMBL/GenBank/DDBJ databases">
        <title>Sequencing the genomes of 1000 actinobacteria strains.</title>
        <authorList>
            <person name="Klenk H.-P."/>
        </authorList>
    </citation>
    <scope>NUCLEOTIDE SEQUENCE [LARGE SCALE GENOMIC DNA]</scope>
    <source>
        <strain evidence="4 5">DSM 45823</strain>
    </source>
</reference>
<dbReference type="Pfam" id="PF07179">
    <property type="entry name" value="SseB"/>
    <property type="match status" value="1"/>
</dbReference>
<comment type="caution">
    <text evidence="4">The sequence shown here is derived from an EMBL/GenBank/DDBJ whole genome shotgun (WGS) entry which is preliminary data.</text>
</comment>
<feature type="domain" description="TY-Chap N-terminal" evidence="3">
    <location>
        <begin position="162"/>
        <end position="279"/>
    </location>
</feature>
<proteinExistence type="predicted"/>
<feature type="region of interest" description="Disordered" evidence="1">
    <location>
        <begin position="307"/>
        <end position="328"/>
    </location>
</feature>
<feature type="region of interest" description="Disordered" evidence="1">
    <location>
        <begin position="734"/>
        <end position="765"/>
    </location>
</feature>
<dbReference type="EMBL" id="JACJII010000001">
    <property type="protein sequence ID" value="MBA9004368.1"/>
    <property type="molecule type" value="Genomic_DNA"/>
</dbReference>
<accession>A0A7W3MYP9</accession>
<protein>
    <recommendedName>
        <fullName evidence="6">SseB protein N-terminal domain-containing protein</fullName>
    </recommendedName>
</protein>
<evidence type="ECO:0000259" key="3">
    <source>
        <dbReference type="Pfam" id="PF22552"/>
    </source>
</evidence>
<dbReference type="InterPro" id="IPR054344">
    <property type="entry name" value="TY-Chap_N"/>
</dbReference>
<evidence type="ECO:0000256" key="1">
    <source>
        <dbReference type="SAM" id="MobiDB-lite"/>
    </source>
</evidence>
<dbReference type="InterPro" id="IPR009839">
    <property type="entry name" value="SseB_N"/>
</dbReference>
<dbReference type="Proteomes" id="UP000539313">
    <property type="component" value="Unassembled WGS sequence"/>
</dbReference>
<gene>
    <name evidence="4" type="ORF">HNR21_003250</name>
</gene>
<feature type="region of interest" description="Disordered" evidence="1">
    <location>
        <begin position="441"/>
        <end position="722"/>
    </location>
</feature>
<dbReference type="Pfam" id="PF22552">
    <property type="entry name" value="TY-Chap3"/>
    <property type="match status" value="2"/>
</dbReference>
<dbReference type="AlphaFoldDB" id="A0A7W3MYP9"/>
<evidence type="ECO:0000259" key="2">
    <source>
        <dbReference type="Pfam" id="PF07179"/>
    </source>
</evidence>
<feature type="compositionally biased region" description="Basic and acidic residues" evidence="1">
    <location>
        <begin position="534"/>
        <end position="544"/>
    </location>
</feature>
<feature type="domain" description="TY-Chap N-terminal" evidence="3">
    <location>
        <begin position="1"/>
        <end position="125"/>
    </location>
</feature>
<name>A0A7W3MYP9_9ACTN</name>
<dbReference type="RefSeq" id="WP_182705861.1">
    <property type="nucleotide sequence ID" value="NZ_JACJII010000001.1"/>
</dbReference>
<organism evidence="4 5">
    <name type="scientific">Thermomonospora cellulosilytica</name>
    <dbReference type="NCBI Taxonomy" id="1411118"/>
    <lineage>
        <taxon>Bacteria</taxon>
        <taxon>Bacillati</taxon>
        <taxon>Actinomycetota</taxon>
        <taxon>Actinomycetes</taxon>
        <taxon>Streptosporangiales</taxon>
        <taxon>Thermomonosporaceae</taxon>
        <taxon>Thermomonospora</taxon>
    </lineage>
</organism>
<evidence type="ECO:0000313" key="5">
    <source>
        <dbReference type="Proteomes" id="UP000539313"/>
    </source>
</evidence>